<accession>A0A0A9G7L4</accession>
<dbReference type="EMBL" id="GBRH01177409">
    <property type="protein sequence ID" value="JAE20487.1"/>
    <property type="molecule type" value="Transcribed_RNA"/>
</dbReference>
<protein>
    <submittedName>
        <fullName evidence="1">Uncharacterized protein</fullName>
    </submittedName>
</protein>
<reference evidence="1" key="1">
    <citation type="submission" date="2014-09" db="EMBL/GenBank/DDBJ databases">
        <authorList>
            <person name="Magalhaes I.L.F."/>
            <person name="Oliveira U."/>
            <person name="Santos F.R."/>
            <person name="Vidigal T.H.D.A."/>
            <person name="Brescovit A.D."/>
            <person name="Santos A.J."/>
        </authorList>
    </citation>
    <scope>NUCLEOTIDE SEQUENCE</scope>
    <source>
        <tissue evidence="1">Shoot tissue taken approximately 20 cm above the soil surface</tissue>
    </source>
</reference>
<proteinExistence type="predicted"/>
<evidence type="ECO:0000313" key="1">
    <source>
        <dbReference type="EMBL" id="JAE20487.1"/>
    </source>
</evidence>
<dbReference type="AlphaFoldDB" id="A0A0A9G7L4"/>
<sequence>MSFSLAVVCKLAMVCQLGYLLPIWCVIRRHQLAINPVL</sequence>
<organism evidence="1">
    <name type="scientific">Arundo donax</name>
    <name type="common">Giant reed</name>
    <name type="synonym">Donax arundinaceus</name>
    <dbReference type="NCBI Taxonomy" id="35708"/>
    <lineage>
        <taxon>Eukaryota</taxon>
        <taxon>Viridiplantae</taxon>
        <taxon>Streptophyta</taxon>
        <taxon>Embryophyta</taxon>
        <taxon>Tracheophyta</taxon>
        <taxon>Spermatophyta</taxon>
        <taxon>Magnoliopsida</taxon>
        <taxon>Liliopsida</taxon>
        <taxon>Poales</taxon>
        <taxon>Poaceae</taxon>
        <taxon>PACMAD clade</taxon>
        <taxon>Arundinoideae</taxon>
        <taxon>Arundineae</taxon>
        <taxon>Arundo</taxon>
    </lineage>
</organism>
<reference evidence="1" key="2">
    <citation type="journal article" date="2015" name="Data Brief">
        <title>Shoot transcriptome of the giant reed, Arundo donax.</title>
        <authorList>
            <person name="Barrero R.A."/>
            <person name="Guerrero F.D."/>
            <person name="Moolhuijzen P."/>
            <person name="Goolsby J.A."/>
            <person name="Tidwell J."/>
            <person name="Bellgard S.E."/>
            <person name="Bellgard M.I."/>
        </authorList>
    </citation>
    <scope>NUCLEOTIDE SEQUENCE</scope>
    <source>
        <tissue evidence="1">Shoot tissue taken approximately 20 cm above the soil surface</tissue>
    </source>
</reference>
<name>A0A0A9G7L4_ARUDO</name>